<evidence type="ECO:0000313" key="3">
    <source>
        <dbReference type="Proteomes" id="UP000595278"/>
    </source>
</evidence>
<protein>
    <submittedName>
        <fullName evidence="2">TIGR03915 family putative DNA repair protein</fullName>
    </submittedName>
</protein>
<accession>A0A974NFR0</accession>
<dbReference type="AlphaFoldDB" id="A0A974NFR0"/>
<dbReference type="InterPro" id="IPR023875">
    <property type="entry name" value="DNA_repair_put"/>
</dbReference>
<keyword evidence="3" id="KW-1185">Reference proteome</keyword>
<evidence type="ECO:0000313" key="2">
    <source>
        <dbReference type="EMBL" id="QQP85689.1"/>
    </source>
</evidence>
<sequence>MIVFFYDKSFEGLLTAVFEAYRLKQYPEQLLAIGNLEPLFCEKSYTIITDLEKSSRVWKKLQNKLSKRAVQLIVYGWLSEQEGADKLLFDVIKKMVDSPFPIESNFADNDILSLFQLAKKVSKERHHLMQFVRFQKTIDDIYFAVINPIYNALPLAINHFKNRFADQKWIIYDINRNYGFYYNLQTQTSTEITLDIEQYVNNGKLNKQALADNEELFQTLWQKYFKALTIKERINLKQQKQYMPKRFWNYLIEKH</sequence>
<dbReference type="RefSeq" id="WP_201092549.1">
    <property type="nucleotide sequence ID" value="NZ_CP067393.1"/>
</dbReference>
<gene>
    <name evidence="2" type="ORF">JHT90_00025</name>
</gene>
<dbReference type="InterPro" id="IPR025404">
    <property type="entry name" value="DUF4130"/>
</dbReference>
<dbReference type="EMBL" id="CP067393">
    <property type="protein sequence ID" value="QQP85689.1"/>
    <property type="molecule type" value="Genomic_DNA"/>
</dbReference>
<dbReference type="Proteomes" id="UP000595278">
    <property type="component" value="Chromosome"/>
</dbReference>
<organism evidence="2 3">
    <name type="scientific">Entomomonas asaccharolytica</name>
    <dbReference type="NCBI Taxonomy" id="2785331"/>
    <lineage>
        <taxon>Bacteria</taxon>
        <taxon>Pseudomonadati</taxon>
        <taxon>Pseudomonadota</taxon>
        <taxon>Gammaproteobacteria</taxon>
        <taxon>Pseudomonadales</taxon>
        <taxon>Pseudomonadaceae</taxon>
        <taxon>Entomomonas</taxon>
    </lineage>
</organism>
<proteinExistence type="predicted"/>
<feature type="domain" description="DUF4130" evidence="1">
    <location>
        <begin position="84"/>
        <end position="253"/>
    </location>
</feature>
<name>A0A974NFR0_9GAMM</name>
<dbReference type="KEGG" id="eaz:JHT90_00025"/>
<reference evidence="2 3" key="1">
    <citation type="submission" date="2021-01" db="EMBL/GenBank/DDBJ databases">
        <title>Entomomonas sp. F2A isolated from a house cricket (Acheta domesticus).</title>
        <authorList>
            <person name="Spergser J."/>
            <person name="Busse H.-J."/>
        </authorList>
    </citation>
    <scope>NUCLEOTIDE SEQUENCE [LARGE SCALE GENOMIC DNA]</scope>
    <source>
        <strain evidence="2 3">F2A</strain>
    </source>
</reference>
<dbReference type="NCBIfam" id="TIGR03915">
    <property type="entry name" value="SAM_7_link_chp"/>
    <property type="match status" value="1"/>
</dbReference>
<evidence type="ECO:0000259" key="1">
    <source>
        <dbReference type="Pfam" id="PF13566"/>
    </source>
</evidence>
<dbReference type="Pfam" id="PF13566">
    <property type="entry name" value="DUF4130"/>
    <property type="match status" value="1"/>
</dbReference>